<sequence>MDLKFSEEQNILRDMTRNLCADYSTVAVVRKLENDPVGVPADLWKHMGETGLLNILVPEELGGAGFNLLDCAVIYEELGRAIAPGPYFASAVMSVLAITGGGSEARHKELLAAIGSGETIVVPAWLEPDNGFGPAGVQMRAEKGADGYRLNGVKRHVFYAQAAQKLIVLARTGDAPDAIDLLLVDTKAPGVVLEQQKTMASDTQYKVTFNNVLVPEDNRIGAAGTGWNTWEAAMYDGIILQAAWAAGGAERALEITVQYSKDREQFNKPLGAFQALAHYMADASAVVDGAKVLVYEAAWARANGKSIKRLAPMAKLFCCKAFKDVTHMAQQVHGGIGFTLDYDIQLFYRRAKQHQMNWWDSRYLEELIAADILDSDAPRTIPDPFTV</sequence>
<proteinExistence type="inferred from homology"/>
<organism evidence="10 11">
    <name type="scientific">Denitratisoma oestradiolicum</name>
    <dbReference type="NCBI Taxonomy" id="311182"/>
    <lineage>
        <taxon>Bacteria</taxon>
        <taxon>Pseudomonadati</taxon>
        <taxon>Pseudomonadota</taxon>
        <taxon>Betaproteobacteria</taxon>
        <taxon>Nitrosomonadales</taxon>
        <taxon>Sterolibacteriaceae</taxon>
        <taxon>Denitratisoma</taxon>
    </lineage>
</organism>
<dbReference type="InterPro" id="IPR013786">
    <property type="entry name" value="AcylCoA_DH/ox_N"/>
</dbReference>
<accession>A0A6S6YBU7</accession>
<dbReference type="InterPro" id="IPR036250">
    <property type="entry name" value="AcylCo_DH-like_C"/>
</dbReference>
<dbReference type="Gene3D" id="1.20.140.10">
    <property type="entry name" value="Butyryl-CoA Dehydrogenase, subunit A, domain 3"/>
    <property type="match status" value="1"/>
</dbReference>
<dbReference type="InterPro" id="IPR009100">
    <property type="entry name" value="AcylCoA_DH/oxidase_NM_dom_sf"/>
</dbReference>
<feature type="domain" description="Acyl-CoA dehydrogenase/oxidase N-terminal" evidence="9">
    <location>
        <begin position="6"/>
        <end position="118"/>
    </location>
</feature>
<dbReference type="PANTHER" id="PTHR43884">
    <property type="entry name" value="ACYL-COA DEHYDROGENASE"/>
    <property type="match status" value="1"/>
</dbReference>
<feature type="domain" description="Acyl-CoA dehydrogenase/oxidase C-terminal" evidence="7">
    <location>
        <begin position="224"/>
        <end position="353"/>
    </location>
</feature>
<keyword evidence="3 6" id="KW-0285">Flavoprotein</keyword>
<dbReference type="KEGG" id="doe:DENOEST_2962"/>
<dbReference type="Pfam" id="PF02770">
    <property type="entry name" value="Acyl-CoA_dh_M"/>
    <property type="match status" value="1"/>
</dbReference>
<dbReference type="SUPFAM" id="SSF47203">
    <property type="entry name" value="Acyl-CoA dehydrogenase C-terminal domain-like"/>
    <property type="match status" value="1"/>
</dbReference>
<dbReference type="Pfam" id="PF00441">
    <property type="entry name" value="Acyl-CoA_dh_1"/>
    <property type="match status" value="1"/>
</dbReference>
<protein>
    <submittedName>
        <fullName evidence="10">Acyl-CoA dehydrogenase domain-containing protein</fullName>
    </submittedName>
</protein>
<keyword evidence="11" id="KW-1185">Reference proteome</keyword>
<keyword evidence="4 6" id="KW-0274">FAD</keyword>
<dbReference type="Gene3D" id="2.40.110.10">
    <property type="entry name" value="Butyryl-CoA Dehydrogenase, subunit A, domain 2"/>
    <property type="match status" value="1"/>
</dbReference>
<dbReference type="GO" id="GO:0003995">
    <property type="term" value="F:acyl-CoA dehydrogenase activity"/>
    <property type="evidence" value="ECO:0007669"/>
    <property type="project" value="TreeGrafter"/>
</dbReference>
<evidence type="ECO:0000256" key="5">
    <source>
        <dbReference type="ARBA" id="ARBA00023002"/>
    </source>
</evidence>
<dbReference type="EMBL" id="LR778301">
    <property type="protein sequence ID" value="CAB1370116.1"/>
    <property type="molecule type" value="Genomic_DNA"/>
</dbReference>
<evidence type="ECO:0000259" key="9">
    <source>
        <dbReference type="Pfam" id="PF02771"/>
    </source>
</evidence>
<gene>
    <name evidence="10" type="ORF">DENOEST_2962</name>
</gene>
<dbReference type="RefSeq" id="WP_145770657.1">
    <property type="nucleotide sequence ID" value="NZ_LR778301.1"/>
</dbReference>
<evidence type="ECO:0000259" key="8">
    <source>
        <dbReference type="Pfam" id="PF02770"/>
    </source>
</evidence>
<dbReference type="PANTHER" id="PTHR43884:SF20">
    <property type="entry name" value="ACYL-COA DEHYDROGENASE FADE28"/>
    <property type="match status" value="1"/>
</dbReference>
<evidence type="ECO:0000256" key="2">
    <source>
        <dbReference type="ARBA" id="ARBA00009347"/>
    </source>
</evidence>
<comment type="similarity">
    <text evidence="2 6">Belongs to the acyl-CoA dehydrogenase family.</text>
</comment>
<evidence type="ECO:0000313" key="10">
    <source>
        <dbReference type="EMBL" id="CAB1370116.1"/>
    </source>
</evidence>
<evidence type="ECO:0000256" key="6">
    <source>
        <dbReference type="RuleBase" id="RU362125"/>
    </source>
</evidence>
<dbReference type="InterPro" id="IPR006091">
    <property type="entry name" value="Acyl-CoA_Oxase/DH_mid-dom"/>
</dbReference>
<name>A0A6S6YBU7_9PROT</name>
<evidence type="ECO:0000259" key="7">
    <source>
        <dbReference type="Pfam" id="PF00441"/>
    </source>
</evidence>
<keyword evidence="5 6" id="KW-0560">Oxidoreductase</keyword>
<feature type="domain" description="Acyl-CoA oxidase/dehydrogenase middle" evidence="8">
    <location>
        <begin position="127"/>
        <end position="212"/>
    </location>
</feature>
<dbReference type="InterPro" id="IPR037069">
    <property type="entry name" value="AcylCoA_DH/ox_N_sf"/>
</dbReference>
<dbReference type="InterPro" id="IPR046373">
    <property type="entry name" value="Acyl-CoA_Oxase/DH_mid-dom_sf"/>
</dbReference>
<dbReference type="OrthoDB" id="8523432at2"/>
<dbReference type="Gene3D" id="1.10.540.10">
    <property type="entry name" value="Acyl-CoA dehydrogenase/oxidase, N-terminal domain"/>
    <property type="match status" value="1"/>
</dbReference>
<dbReference type="SUPFAM" id="SSF56645">
    <property type="entry name" value="Acyl-CoA dehydrogenase NM domain-like"/>
    <property type="match status" value="1"/>
</dbReference>
<dbReference type="Pfam" id="PF02771">
    <property type="entry name" value="Acyl-CoA_dh_N"/>
    <property type="match status" value="1"/>
</dbReference>
<comment type="cofactor">
    <cofactor evidence="1 6">
        <name>FAD</name>
        <dbReference type="ChEBI" id="CHEBI:57692"/>
    </cofactor>
</comment>
<dbReference type="GO" id="GO:0050660">
    <property type="term" value="F:flavin adenine dinucleotide binding"/>
    <property type="evidence" value="ECO:0007669"/>
    <property type="project" value="InterPro"/>
</dbReference>
<dbReference type="InterPro" id="IPR009075">
    <property type="entry name" value="AcylCo_DH/oxidase_C"/>
</dbReference>
<evidence type="ECO:0000313" key="11">
    <source>
        <dbReference type="Proteomes" id="UP000515733"/>
    </source>
</evidence>
<evidence type="ECO:0000256" key="3">
    <source>
        <dbReference type="ARBA" id="ARBA00022630"/>
    </source>
</evidence>
<reference evidence="10 11" key="1">
    <citation type="submission" date="2020-03" db="EMBL/GenBank/DDBJ databases">
        <authorList>
            <consortium name="Genoscope - CEA"/>
            <person name="William W."/>
        </authorList>
    </citation>
    <scope>NUCLEOTIDE SEQUENCE [LARGE SCALE GENOMIC DNA]</scope>
    <source>
        <strain evidence="11">DSM 16959</strain>
    </source>
</reference>
<dbReference type="Proteomes" id="UP000515733">
    <property type="component" value="Chromosome"/>
</dbReference>
<evidence type="ECO:0000256" key="4">
    <source>
        <dbReference type="ARBA" id="ARBA00022827"/>
    </source>
</evidence>
<dbReference type="AlphaFoldDB" id="A0A6S6YBU7"/>
<evidence type="ECO:0000256" key="1">
    <source>
        <dbReference type="ARBA" id="ARBA00001974"/>
    </source>
</evidence>
<dbReference type="CDD" id="cd00567">
    <property type="entry name" value="ACAD"/>
    <property type="match status" value="1"/>
</dbReference>